<keyword evidence="2" id="KW-0812">Transmembrane</keyword>
<sequence length="180" mass="19020">MAATSVMSSVVAAGTITSSAPAAARTSASYNVLFSSHRASFKTGVAIPVAARSSASRAEPKRSLTIVAAKATKEPETTVNATVDDSAAALEDVLKNAQEAWEKTDDKVAIAGLGVAGLVALWSAAGLINAVDKLPLIPDFFEIVGILFSGWFVYRYLLFKPDREELFKIIDEIKSKITGQ</sequence>
<dbReference type="Proteomes" id="UP000822688">
    <property type="component" value="Chromosome 5"/>
</dbReference>
<evidence type="ECO:0000256" key="1">
    <source>
        <dbReference type="ARBA" id="ARBA00004141"/>
    </source>
</evidence>
<dbReference type="InterPro" id="IPR025564">
    <property type="entry name" value="CAAD_dom"/>
</dbReference>
<feature type="transmembrane region" description="Helical" evidence="2">
    <location>
        <begin position="140"/>
        <end position="158"/>
    </location>
</feature>
<reference evidence="4" key="1">
    <citation type="submission" date="2020-06" db="EMBL/GenBank/DDBJ databases">
        <title>WGS assembly of Ceratodon purpureus strain R40.</title>
        <authorList>
            <person name="Carey S.B."/>
            <person name="Jenkins J."/>
            <person name="Shu S."/>
            <person name="Lovell J.T."/>
            <person name="Sreedasyam A."/>
            <person name="Maumus F."/>
            <person name="Tiley G.P."/>
            <person name="Fernandez-Pozo N."/>
            <person name="Barry K."/>
            <person name="Chen C."/>
            <person name="Wang M."/>
            <person name="Lipzen A."/>
            <person name="Daum C."/>
            <person name="Saski C.A."/>
            <person name="Payton A.C."/>
            <person name="Mcbreen J.C."/>
            <person name="Conrad R.E."/>
            <person name="Kollar L.M."/>
            <person name="Olsson S."/>
            <person name="Huttunen S."/>
            <person name="Landis J.B."/>
            <person name="Wickett N.J."/>
            <person name="Johnson M.G."/>
            <person name="Rensing S.A."/>
            <person name="Grimwood J."/>
            <person name="Schmutz J."/>
            <person name="Mcdaniel S.F."/>
        </authorList>
    </citation>
    <scope>NUCLEOTIDE SEQUENCE</scope>
    <source>
        <strain evidence="4">R40</strain>
    </source>
</reference>
<evidence type="ECO:0000313" key="5">
    <source>
        <dbReference type="Proteomes" id="UP000822688"/>
    </source>
</evidence>
<accession>A0A8T0HZ11</accession>
<protein>
    <recommendedName>
        <fullName evidence="3">Cyanobacterial aminoacyl-tRNA synthetase CAAD domain-containing protein</fullName>
    </recommendedName>
</protein>
<comment type="subcellular location">
    <subcellularLocation>
        <location evidence="1">Membrane</location>
        <topology evidence="1">Multi-pass membrane protein</topology>
    </subcellularLocation>
</comment>
<evidence type="ECO:0000256" key="2">
    <source>
        <dbReference type="SAM" id="Phobius"/>
    </source>
</evidence>
<feature type="transmembrane region" description="Helical" evidence="2">
    <location>
        <begin position="108"/>
        <end position="128"/>
    </location>
</feature>
<proteinExistence type="predicted"/>
<gene>
    <name evidence="4" type="ORF">KC19_5G038100</name>
</gene>
<dbReference type="PANTHER" id="PTHR33222">
    <property type="match status" value="1"/>
</dbReference>
<feature type="domain" description="Cyanobacterial aminoacyl-tRNA synthetase CAAD" evidence="3">
    <location>
        <begin position="96"/>
        <end position="179"/>
    </location>
</feature>
<dbReference type="AlphaFoldDB" id="A0A8T0HZ11"/>
<dbReference type="GO" id="GO:0009535">
    <property type="term" value="C:chloroplast thylakoid membrane"/>
    <property type="evidence" value="ECO:0007669"/>
    <property type="project" value="TreeGrafter"/>
</dbReference>
<keyword evidence="2" id="KW-1133">Transmembrane helix</keyword>
<evidence type="ECO:0000259" key="3">
    <source>
        <dbReference type="Pfam" id="PF14159"/>
    </source>
</evidence>
<comment type="caution">
    <text evidence="4">The sequence shown here is derived from an EMBL/GenBank/DDBJ whole genome shotgun (WGS) entry which is preliminary data.</text>
</comment>
<dbReference type="EMBL" id="CM026425">
    <property type="protein sequence ID" value="KAG0575891.1"/>
    <property type="molecule type" value="Genomic_DNA"/>
</dbReference>
<keyword evidence="2" id="KW-0472">Membrane</keyword>
<organism evidence="4 5">
    <name type="scientific">Ceratodon purpureus</name>
    <name type="common">Fire moss</name>
    <name type="synonym">Dicranum purpureum</name>
    <dbReference type="NCBI Taxonomy" id="3225"/>
    <lineage>
        <taxon>Eukaryota</taxon>
        <taxon>Viridiplantae</taxon>
        <taxon>Streptophyta</taxon>
        <taxon>Embryophyta</taxon>
        <taxon>Bryophyta</taxon>
        <taxon>Bryophytina</taxon>
        <taxon>Bryopsida</taxon>
        <taxon>Dicranidae</taxon>
        <taxon>Pseudoditrichales</taxon>
        <taxon>Ditrichaceae</taxon>
        <taxon>Ceratodon</taxon>
    </lineage>
</organism>
<name>A0A8T0HZ11_CERPU</name>
<dbReference type="Pfam" id="PF14159">
    <property type="entry name" value="CAAD"/>
    <property type="match status" value="1"/>
</dbReference>
<dbReference type="InterPro" id="IPR033344">
    <property type="entry name" value="CURT1"/>
</dbReference>
<evidence type="ECO:0000313" key="4">
    <source>
        <dbReference type="EMBL" id="KAG0575891.1"/>
    </source>
</evidence>
<dbReference type="OrthoDB" id="2014299at2759"/>
<keyword evidence="5" id="KW-1185">Reference proteome</keyword>
<dbReference type="PANTHER" id="PTHR33222:SF3">
    <property type="entry name" value="PROTEIN CURVATURE THYLAKOID 1C, CHLOROPLASTIC"/>
    <property type="match status" value="1"/>
</dbReference>